<dbReference type="RefSeq" id="WP_264510825.1">
    <property type="nucleotide sequence ID" value="NZ_JAPDDR010000001.1"/>
</dbReference>
<proteinExistence type="predicted"/>
<evidence type="ECO:0000313" key="2">
    <source>
        <dbReference type="EMBL" id="MCW1912437.1"/>
    </source>
</evidence>
<dbReference type="EMBL" id="JAPDDR010000001">
    <property type="protein sequence ID" value="MCW1912437.1"/>
    <property type="molecule type" value="Genomic_DNA"/>
</dbReference>
<evidence type="ECO:0000256" key="1">
    <source>
        <dbReference type="SAM" id="SignalP"/>
    </source>
</evidence>
<evidence type="ECO:0000313" key="3">
    <source>
        <dbReference type="Proteomes" id="UP001165653"/>
    </source>
</evidence>
<accession>A0ABT3FYE7</accession>
<feature type="signal peptide" evidence="1">
    <location>
        <begin position="1"/>
        <end position="23"/>
    </location>
</feature>
<sequence length="134" mass="15121">MKKRVFTALVSGLMFLLPSPLKAAEKDPFAAKFGGPYKEGVSEQFRKDLLEYGSELRAAVQVKMAFAFVADPAALPEEERKEMEGFLKASVMPGEAEDEVNRFTGLLLRFPGYAMKMDFESYQKLLKRIKEAEE</sequence>
<organism evidence="2 3">
    <name type="scientific">Luteolibacter rhizosphaerae</name>
    <dbReference type="NCBI Taxonomy" id="2989719"/>
    <lineage>
        <taxon>Bacteria</taxon>
        <taxon>Pseudomonadati</taxon>
        <taxon>Verrucomicrobiota</taxon>
        <taxon>Verrucomicrobiia</taxon>
        <taxon>Verrucomicrobiales</taxon>
        <taxon>Verrucomicrobiaceae</taxon>
        <taxon>Luteolibacter</taxon>
    </lineage>
</organism>
<protein>
    <submittedName>
        <fullName evidence="2">Uncharacterized protein</fullName>
    </submittedName>
</protein>
<comment type="caution">
    <text evidence="2">The sequence shown here is derived from an EMBL/GenBank/DDBJ whole genome shotgun (WGS) entry which is preliminary data.</text>
</comment>
<gene>
    <name evidence="2" type="ORF">OJ996_02560</name>
</gene>
<name>A0ABT3FYE7_9BACT</name>
<keyword evidence="3" id="KW-1185">Reference proteome</keyword>
<feature type="chain" id="PRO_5046979714" evidence="1">
    <location>
        <begin position="24"/>
        <end position="134"/>
    </location>
</feature>
<dbReference type="Proteomes" id="UP001165653">
    <property type="component" value="Unassembled WGS sequence"/>
</dbReference>
<reference evidence="2" key="1">
    <citation type="submission" date="2022-10" db="EMBL/GenBank/DDBJ databases">
        <title>Luteolibacter sp. GHJ8, whole genome shotgun sequencing project.</title>
        <authorList>
            <person name="Zhao G."/>
            <person name="Shen L."/>
        </authorList>
    </citation>
    <scope>NUCLEOTIDE SEQUENCE</scope>
    <source>
        <strain evidence="2">GHJ8</strain>
    </source>
</reference>
<keyword evidence="1" id="KW-0732">Signal</keyword>